<sequence>MANNGTGKTRMSNPDQMARDRQQSQRLNFIANGANIPNHRDASNPAQSRPLDPKSTTVLDKSGPIAWLQGTLNPIAIPQQGRMAPPSAYGNPYSKITNNLHARRNDNLGNNSREKSSVLMSAKKRKTEHGGQREANMRSRHFVQGNAGPSRQPAHKPEIITLEDDLEEEDTGVVLMRPTRSSPDPLNSFPDAQSDPEDSDHPFERKSPPRTAIPDTVKTVAMREKLEKMNKAKLKTNNKPGPGETVDLTAEDSADPIEPWDSEQPRKGRVQTIREMFEPNSTVGSNRPIRAEKQKQKQIDLLVQGRQGLGKKDKMKKKGPQLKFTPIEPKDPLATAPSGFHTSGKKTANDKTQSKRISLVVDAFMLGTHLTESDEKTQLWFHYDPAHSGEILITKGEVFPWQKYQIDHLVQSVKFTKPSAVSQSLDQLAILIIQTNKTLKGQRGPQDQPRTFKSGADGILGSMSIKFNTEGANWQNGQRYGELVSVLEKRLDYKDILDCHATKTLWKTLSAQGLFGHVDDNTTPALASRKKRAAEKKSNDDDSRSISSVRSSSTAQRAASDVQSAATSRGTRSSARLRQPTADRSAGSASRPPSPDADELLLVYPFTGPGAVNVTRGDLKRLEPNQYLNDILIEFGLKLWLADLRATNPELADQVHLFGSYFYQKLNVRNKEQGYQSVRKWTSRIDIFSKKYLIVPINEHLHWYLAIICNPEYTLRPPETATAPSTSRPMTRKRKRENEESCQEAGIIEDEDDQGDTESVPTADSAHLADGSSSTTRTASAPPSVSISRQRSPSNEVIPDSEPEQEPVPTQRTEEKRMDEREVEDILDLERTLSIHDETDHRPIALAPEDRDVEMVDADAPLGKLAYPSASPESMQVDLPAEISLPVETVLRDPASLFDDSSGPVPVESFYATSVSAPGKRKEEDIDLDISISVECPEEDEPPIEVLDTDAQRPFVFTFDSLGSKHPKAANVLSEYLAMEAKDKKGIEQTTSPKSRTALVPYQPNYCDCGIYVLHFVKMFMGDPLKFMRIAQTRTSGKYSAVDRNADWDSAAIAGLRDSLTQRTLELSGEWRKLKEEEMKAAAELAAANGETSEPASVVVDDGDSDVEIIGMGTRPPIAPTPKGRGPKAKPKPQPAATVKTRASVMRLRDGTPR</sequence>
<evidence type="ECO:0000256" key="6">
    <source>
        <dbReference type="SAM" id="MobiDB-lite"/>
    </source>
</evidence>
<proteinExistence type="inferred from homology"/>
<reference evidence="8 9" key="1">
    <citation type="submission" date="2018-11" db="EMBL/GenBank/DDBJ databases">
        <title>Genome assembly of Steccherinum ochraceum LE-BIN_3174, the white-rot fungus of the Steccherinaceae family (The Residual Polyporoid clade, Polyporales, Basidiomycota).</title>
        <authorList>
            <person name="Fedorova T.V."/>
            <person name="Glazunova O.A."/>
            <person name="Landesman E.O."/>
            <person name="Moiseenko K.V."/>
            <person name="Psurtseva N.V."/>
            <person name="Savinova O.S."/>
            <person name="Shakhova N.V."/>
            <person name="Tyazhelova T.V."/>
            <person name="Vasina D.V."/>
        </authorList>
    </citation>
    <scope>NUCLEOTIDE SEQUENCE [LARGE SCALE GENOMIC DNA]</scope>
    <source>
        <strain evidence="8 9">LE-BIN_3174</strain>
    </source>
</reference>
<keyword evidence="5" id="KW-0378">Hydrolase</keyword>
<evidence type="ECO:0000256" key="4">
    <source>
        <dbReference type="ARBA" id="ARBA00022786"/>
    </source>
</evidence>
<feature type="region of interest" description="Disordered" evidence="6">
    <location>
        <begin position="517"/>
        <end position="597"/>
    </location>
</feature>
<keyword evidence="4" id="KW-0833">Ubl conjugation pathway</keyword>
<name>A0A4R0RXX2_9APHY</name>
<dbReference type="STRING" id="92696.A0A4R0RXX2"/>
<feature type="compositionally biased region" description="Low complexity" evidence="6">
    <location>
        <begin position="545"/>
        <end position="591"/>
    </location>
</feature>
<dbReference type="GO" id="GO:0005737">
    <property type="term" value="C:cytoplasm"/>
    <property type="evidence" value="ECO:0007669"/>
    <property type="project" value="TreeGrafter"/>
</dbReference>
<dbReference type="Proteomes" id="UP000292702">
    <property type="component" value="Unassembled WGS sequence"/>
</dbReference>
<dbReference type="GO" id="GO:0070139">
    <property type="term" value="F:SUMO-specific endopeptidase activity"/>
    <property type="evidence" value="ECO:0007669"/>
    <property type="project" value="TreeGrafter"/>
</dbReference>
<dbReference type="AlphaFoldDB" id="A0A4R0RXX2"/>
<dbReference type="GO" id="GO:0005634">
    <property type="term" value="C:nucleus"/>
    <property type="evidence" value="ECO:0007669"/>
    <property type="project" value="TreeGrafter"/>
</dbReference>
<evidence type="ECO:0000313" key="8">
    <source>
        <dbReference type="EMBL" id="TCD69028.1"/>
    </source>
</evidence>
<feature type="domain" description="Ubiquitin-like protease family profile" evidence="7">
    <location>
        <begin position="612"/>
        <end position="1020"/>
    </location>
</feature>
<evidence type="ECO:0000256" key="2">
    <source>
        <dbReference type="ARBA" id="ARBA00022553"/>
    </source>
</evidence>
<feature type="region of interest" description="Disordered" evidence="6">
    <location>
        <begin position="716"/>
        <end position="823"/>
    </location>
</feature>
<dbReference type="GO" id="GO:0016926">
    <property type="term" value="P:protein desumoylation"/>
    <property type="evidence" value="ECO:0007669"/>
    <property type="project" value="TreeGrafter"/>
</dbReference>
<gene>
    <name evidence="8" type="ORF">EIP91_009091</name>
</gene>
<dbReference type="Pfam" id="PF02902">
    <property type="entry name" value="Peptidase_C48"/>
    <property type="match status" value="2"/>
</dbReference>
<dbReference type="InterPro" id="IPR038765">
    <property type="entry name" value="Papain-like_cys_pep_sf"/>
</dbReference>
<evidence type="ECO:0000313" key="9">
    <source>
        <dbReference type="Proteomes" id="UP000292702"/>
    </source>
</evidence>
<feature type="region of interest" description="Disordered" evidence="6">
    <location>
        <begin position="1107"/>
        <end position="1154"/>
    </location>
</feature>
<feature type="compositionally biased region" description="Basic and acidic residues" evidence="6">
    <location>
        <begin position="128"/>
        <end position="137"/>
    </location>
</feature>
<dbReference type="PROSITE" id="PS50600">
    <property type="entry name" value="ULP_PROTEASE"/>
    <property type="match status" value="1"/>
</dbReference>
<feature type="compositionally biased region" description="Acidic residues" evidence="6">
    <location>
        <begin position="747"/>
        <end position="756"/>
    </location>
</feature>
<evidence type="ECO:0000259" key="7">
    <source>
        <dbReference type="PROSITE" id="PS50600"/>
    </source>
</evidence>
<evidence type="ECO:0000256" key="3">
    <source>
        <dbReference type="ARBA" id="ARBA00022670"/>
    </source>
</evidence>
<feature type="compositionally biased region" description="Acidic residues" evidence="6">
    <location>
        <begin position="249"/>
        <end position="261"/>
    </location>
</feature>
<dbReference type="GO" id="GO:0006508">
    <property type="term" value="P:proteolysis"/>
    <property type="evidence" value="ECO:0007669"/>
    <property type="project" value="UniProtKB-KW"/>
</dbReference>
<evidence type="ECO:0000256" key="5">
    <source>
        <dbReference type="ARBA" id="ARBA00022801"/>
    </source>
</evidence>
<feature type="compositionally biased region" description="Acidic residues" evidence="6">
    <location>
        <begin position="161"/>
        <end position="171"/>
    </location>
</feature>
<organism evidence="8 9">
    <name type="scientific">Steccherinum ochraceum</name>
    <dbReference type="NCBI Taxonomy" id="92696"/>
    <lineage>
        <taxon>Eukaryota</taxon>
        <taxon>Fungi</taxon>
        <taxon>Dikarya</taxon>
        <taxon>Basidiomycota</taxon>
        <taxon>Agaricomycotina</taxon>
        <taxon>Agaricomycetes</taxon>
        <taxon>Polyporales</taxon>
        <taxon>Steccherinaceae</taxon>
        <taxon>Steccherinum</taxon>
    </lineage>
</organism>
<evidence type="ECO:0000256" key="1">
    <source>
        <dbReference type="ARBA" id="ARBA00005234"/>
    </source>
</evidence>
<feature type="region of interest" description="Disordered" evidence="6">
    <location>
        <begin position="102"/>
        <end position="215"/>
    </location>
</feature>
<dbReference type="OrthoDB" id="442460at2759"/>
<dbReference type="PANTHER" id="PTHR46896">
    <property type="entry name" value="SENTRIN-SPECIFIC PROTEASE"/>
    <property type="match status" value="1"/>
</dbReference>
<feature type="compositionally biased region" description="Low complexity" evidence="6">
    <location>
        <begin position="772"/>
        <end position="786"/>
    </location>
</feature>
<dbReference type="EMBL" id="RWJN01000051">
    <property type="protein sequence ID" value="TCD69028.1"/>
    <property type="molecule type" value="Genomic_DNA"/>
</dbReference>
<comment type="caution">
    <text evidence="8">The sequence shown here is derived from an EMBL/GenBank/DDBJ whole genome shotgun (WGS) entry which is preliminary data.</text>
</comment>
<feature type="region of interest" description="Disordered" evidence="6">
    <location>
        <begin position="308"/>
        <end position="352"/>
    </location>
</feature>
<dbReference type="Gene3D" id="3.40.395.10">
    <property type="entry name" value="Adenoviral Proteinase, Chain A"/>
    <property type="match status" value="2"/>
</dbReference>
<accession>A0A4R0RXX2</accession>
<feature type="compositionally biased region" description="Polar residues" evidence="6">
    <location>
        <begin position="1"/>
        <end position="15"/>
    </location>
</feature>
<dbReference type="InterPro" id="IPR003653">
    <property type="entry name" value="Peptidase_C48_C"/>
</dbReference>
<comment type="similarity">
    <text evidence="1">Belongs to the peptidase C48 family.</text>
</comment>
<dbReference type="PANTHER" id="PTHR46896:SF3">
    <property type="entry name" value="FI06413P-RELATED"/>
    <property type="match status" value="1"/>
</dbReference>
<protein>
    <recommendedName>
        <fullName evidence="7">Ubiquitin-like protease family profile domain-containing protein</fullName>
    </recommendedName>
</protein>
<feature type="region of interest" description="Disordered" evidence="6">
    <location>
        <begin position="1"/>
        <end position="58"/>
    </location>
</feature>
<feature type="compositionally biased region" description="Basic and acidic residues" evidence="6">
    <location>
        <begin position="535"/>
        <end position="544"/>
    </location>
</feature>
<feature type="region of interest" description="Disordered" evidence="6">
    <location>
        <begin position="229"/>
        <end position="267"/>
    </location>
</feature>
<keyword evidence="2" id="KW-0597">Phosphoprotein</keyword>
<keyword evidence="9" id="KW-1185">Reference proteome</keyword>
<dbReference type="SUPFAM" id="SSF54001">
    <property type="entry name" value="Cysteine proteinases"/>
    <property type="match status" value="1"/>
</dbReference>
<dbReference type="InterPro" id="IPR051947">
    <property type="entry name" value="Sentrin-specific_protease"/>
</dbReference>
<keyword evidence="3" id="KW-0645">Protease</keyword>